<protein>
    <submittedName>
        <fullName evidence="1">Proline/betaine transporter</fullName>
    </submittedName>
</protein>
<keyword evidence="2" id="KW-1185">Reference proteome</keyword>
<sequence length="42" mass="4761">MTTGSIKIIKNTNNVSIFNWIPWSSHGVNRGEIDPRNNAYSQ</sequence>
<evidence type="ECO:0000313" key="2">
    <source>
        <dbReference type="Proteomes" id="UP000035491"/>
    </source>
</evidence>
<comment type="caution">
    <text evidence="1">The sequence shown here is derived from an EMBL/GenBank/DDBJ whole genome shotgun (WGS) entry which is preliminary data.</text>
</comment>
<dbReference type="EMBL" id="LAOO01000001">
    <property type="protein sequence ID" value="KJW00184.1"/>
    <property type="molecule type" value="Genomic_DNA"/>
</dbReference>
<reference evidence="1 2" key="1">
    <citation type="submission" date="2015-02" db="EMBL/GenBank/DDBJ databases">
        <title>Genome Sequencing of Rickettsiales.</title>
        <authorList>
            <person name="Daugherty S.C."/>
            <person name="Su Q."/>
            <person name="Abolude K."/>
            <person name="Beier-Sexton M."/>
            <person name="Carlyon J.A."/>
            <person name="Carter R."/>
            <person name="Day N.P."/>
            <person name="Dumler S.J."/>
            <person name="Dyachenko V."/>
            <person name="Godinez A."/>
            <person name="Kurtti T.J."/>
            <person name="Lichay M."/>
            <person name="Mullins K.E."/>
            <person name="Ott S."/>
            <person name="Pappas-Brown V."/>
            <person name="Paris D.H."/>
            <person name="Patel P."/>
            <person name="Richards A.L."/>
            <person name="Sadzewicz L."/>
            <person name="Sears K."/>
            <person name="Seidman D."/>
            <person name="Sengamalay N."/>
            <person name="Stenos J."/>
            <person name="Tallon L.J."/>
            <person name="Vincent G."/>
            <person name="Fraser C.M."/>
            <person name="Munderloh U."/>
            <person name="Dunning-Hotopp J.C."/>
        </authorList>
    </citation>
    <scope>NUCLEOTIDE SEQUENCE [LARGE SCALE GENOMIC DNA]</scope>
    <source>
        <strain evidence="1 2">Tate's Hell</strain>
    </source>
</reference>
<accession>A0ABR5DN71</accession>
<organism evidence="1 2">
    <name type="scientific">Rickettsia parkeri str. Tate's Hell</name>
    <dbReference type="NCBI Taxonomy" id="1359189"/>
    <lineage>
        <taxon>Bacteria</taxon>
        <taxon>Pseudomonadati</taxon>
        <taxon>Pseudomonadota</taxon>
        <taxon>Alphaproteobacteria</taxon>
        <taxon>Rickettsiales</taxon>
        <taxon>Rickettsiaceae</taxon>
        <taxon>Rickettsieae</taxon>
        <taxon>Rickettsia</taxon>
        <taxon>spotted fever group</taxon>
    </lineage>
</organism>
<evidence type="ECO:0000313" key="1">
    <source>
        <dbReference type="EMBL" id="KJW00184.1"/>
    </source>
</evidence>
<gene>
    <name evidence="1" type="ORF">RPATATE_0911</name>
</gene>
<name>A0ABR5DN71_RICPA</name>
<dbReference type="Proteomes" id="UP000035491">
    <property type="component" value="Unassembled WGS sequence"/>
</dbReference>
<proteinExistence type="predicted"/>